<keyword evidence="1" id="KW-0378">Hydrolase</keyword>
<evidence type="ECO:0000313" key="1">
    <source>
        <dbReference type="EMBL" id="RXR05404.1"/>
    </source>
</evidence>
<dbReference type="AlphaFoldDB" id="A0A4Q1JUT8"/>
<keyword evidence="1" id="KW-0540">Nuclease</keyword>
<keyword evidence="2" id="KW-1185">Reference proteome</keyword>
<gene>
    <name evidence="1" type="ORF">EPA99_11750</name>
</gene>
<keyword evidence="1" id="KW-0255">Endonuclease</keyword>
<comment type="caution">
    <text evidence="1">The sequence shown here is derived from an EMBL/GenBank/DDBJ whole genome shotgun (WGS) entry which is preliminary data.</text>
</comment>
<proteinExistence type="predicted"/>
<evidence type="ECO:0000313" key="2">
    <source>
        <dbReference type="Proteomes" id="UP000289784"/>
    </source>
</evidence>
<accession>A0A4Q1JUT8</accession>
<sequence>MRSALRRRLLLAAQTDALAQFDGQRWRTRCLHCRAHLELSAQGDALGVTSLEHVVPSAWFGRPAARALTSQVGDQDDDARNLALACASCNHAKGRRQDARGPADPRAFEIVSRLLATRLARWRALPEAERAR</sequence>
<name>A0A4Q1JUT8_9GAMM</name>
<organism evidence="1 2">
    <name type="scientific">Pseudoxanthomonas composti</name>
    <dbReference type="NCBI Taxonomy" id="2137479"/>
    <lineage>
        <taxon>Bacteria</taxon>
        <taxon>Pseudomonadati</taxon>
        <taxon>Pseudomonadota</taxon>
        <taxon>Gammaproteobacteria</taxon>
        <taxon>Lysobacterales</taxon>
        <taxon>Lysobacteraceae</taxon>
        <taxon>Pseudoxanthomonas</taxon>
    </lineage>
</organism>
<dbReference type="Gene3D" id="1.10.30.50">
    <property type="match status" value="1"/>
</dbReference>
<reference evidence="1 2" key="1">
    <citation type="submission" date="2019-01" db="EMBL/GenBank/DDBJ databases">
        <title>Pseudoxanthomonas composti sp. nov., isolated from compost.</title>
        <authorList>
            <person name="Yang G."/>
        </authorList>
    </citation>
    <scope>NUCLEOTIDE SEQUENCE [LARGE SCALE GENOMIC DNA]</scope>
    <source>
        <strain evidence="1 2">GSS15</strain>
    </source>
</reference>
<dbReference type="OrthoDB" id="6023779at2"/>
<dbReference type="EMBL" id="SAWZ01000005">
    <property type="protein sequence ID" value="RXR05404.1"/>
    <property type="molecule type" value="Genomic_DNA"/>
</dbReference>
<dbReference type="RefSeq" id="WP_129471408.1">
    <property type="nucleotide sequence ID" value="NZ_SAWZ01000005.1"/>
</dbReference>
<protein>
    <submittedName>
        <fullName evidence="1">HNH endonuclease</fullName>
    </submittedName>
</protein>
<dbReference type="Proteomes" id="UP000289784">
    <property type="component" value="Unassembled WGS sequence"/>
</dbReference>
<dbReference type="GO" id="GO:0004519">
    <property type="term" value="F:endonuclease activity"/>
    <property type="evidence" value="ECO:0007669"/>
    <property type="project" value="UniProtKB-KW"/>
</dbReference>